<name>A0AAD7NKH5_9AGAR</name>
<dbReference type="EMBL" id="JARKIB010000028">
    <property type="protein sequence ID" value="KAJ7764302.1"/>
    <property type="molecule type" value="Genomic_DNA"/>
</dbReference>
<organism evidence="2 3">
    <name type="scientific">Mycena metata</name>
    <dbReference type="NCBI Taxonomy" id="1033252"/>
    <lineage>
        <taxon>Eukaryota</taxon>
        <taxon>Fungi</taxon>
        <taxon>Dikarya</taxon>
        <taxon>Basidiomycota</taxon>
        <taxon>Agaricomycotina</taxon>
        <taxon>Agaricomycetes</taxon>
        <taxon>Agaricomycetidae</taxon>
        <taxon>Agaricales</taxon>
        <taxon>Marasmiineae</taxon>
        <taxon>Mycenaceae</taxon>
        <taxon>Mycena</taxon>
    </lineage>
</organism>
<evidence type="ECO:0000313" key="3">
    <source>
        <dbReference type="Proteomes" id="UP001215598"/>
    </source>
</evidence>
<sequence>MPWGLFSAAILELVDGFINFIAFFVGTSCPYPKIGFSSANVSAWEVCGHQNIQEHENHNLQGNKQGQSCHRDQGRCRSP</sequence>
<evidence type="ECO:0000256" key="1">
    <source>
        <dbReference type="SAM" id="MobiDB-lite"/>
    </source>
</evidence>
<evidence type="ECO:0000313" key="2">
    <source>
        <dbReference type="EMBL" id="KAJ7764302.1"/>
    </source>
</evidence>
<feature type="region of interest" description="Disordered" evidence="1">
    <location>
        <begin position="56"/>
        <end position="79"/>
    </location>
</feature>
<dbReference type="Proteomes" id="UP001215598">
    <property type="component" value="Unassembled WGS sequence"/>
</dbReference>
<feature type="compositionally biased region" description="Polar residues" evidence="1">
    <location>
        <begin position="59"/>
        <end position="68"/>
    </location>
</feature>
<feature type="compositionally biased region" description="Basic and acidic residues" evidence="1">
    <location>
        <begin position="69"/>
        <end position="79"/>
    </location>
</feature>
<protein>
    <submittedName>
        <fullName evidence="2">Uncharacterized protein</fullName>
    </submittedName>
</protein>
<accession>A0AAD7NKH5</accession>
<reference evidence="2" key="1">
    <citation type="submission" date="2023-03" db="EMBL/GenBank/DDBJ databases">
        <title>Massive genome expansion in bonnet fungi (Mycena s.s.) driven by repeated elements and novel gene families across ecological guilds.</title>
        <authorList>
            <consortium name="Lawrence Berkeley National Laboratory"/>
            <person name="Harder C.B."/>
            <person name="Miyauchi S."/>
            <person name="Viragh M."/>
            <person name="Kuo A."/>
            <person name="Thoen E."/>
            <person name="Andreopoulos B."/>
            <person name="Lu D."/>
            <person name="Skrede I."/>
            <person name="Drula E."/>
            <person name="Henrissat B."/>
            <person name="Morin E."/>
            <person name="Kohler A."/>
            <person name="Barry K."/>
            <person name="LaButti K."/>
            <person name="Morin E."/>
            <person name="Salamov A."/>
            <person name="Lipzen A."/>
            <person name="Mereny Z."/>
            <person name="Hegedus B."/>
            <person name="Baldrian P."/>
            <person name="Stursova M."/>
            <person name="Weitz H."/>
            <person name="Taylor A."/>
            <person name="Grigoriev I.V."/>
            <person name="Nagy L.G."/>
            <person name="Martin F."/>
            <person name="Kauserud H."/>
        </authorList>
    </citation>
    <scope>NUCLEOTIDE SEQUENCE</scope>
    <source>
        <strain evidence="2">CBHHK182m</strain>
    </source>
</reference>
<comment type="caution">
    <text evidence="2">The sequence shown here is derived from an EMBL/GenBank/DDBJ whole genome shotgun (WGS) entry which is preliminary data.</text>
</comment>
<keyword evidence="3" id="KW-1185">Reference proteome</keyword>
<gene>
    <name evidence="2" type="ORF">B0H16DRAFT_1526668</name>
</gene>
<proteinExistence type="predicted"/>
<feature type="non-terminal residue" evidence="2">
    <location>
        <position position="79"/>
    </location>
</feature>
<dbReference type="AlphaFoldDB" id="A0AAD7NKH5"/>